<gene>
    <name evidence="1" type="ORF">CUNI_LOCUS3072</name>
</gene>
<protein>
    <submittedName>
        <fullName evidence="1">Uncharacterized protein</fullName>
    </submittedName>
</protein>
<dbReference type="EMBL" id="CAJHNH020000417">
    <property type="protein sequence ID" value="CAG5117514.1"/>
    <property type="molecule type" value="Genomic_DNA"/>
</dbReference>
<evidence type="ECO:0000313" key="1">
    <source>
        <dbReference type="EMBL" id="CAG5117514.1"/>
    </source>
</evidence>
<feature type="non-terminal residue" evidence="1">
    <location>
        <position position="1"/>
    </location>
</feature>
<keyword evidence="2" id="KW-1185">Reference proteome</keyword>
<name>A0A8S3YL64_9EUPU</name>
<reference evidence="1" key="1">
    <citation type="submission" date="2021-04" db="EMBL/GenBank/DDBJ databases">
        <authorList>
            <consortium name="Molecular Ecology Group"/>
        </authorList>
    </citation>
    <scope>NUCLEOTIDE SEQUENCE</scope>
</reference>
<comment type="caution">
    <text evidence="1">The sequence shown here is derived from an EMBL/GenBank/DDBJ whole genome shotgun (WGS) entry which is preliminary data.</text>
</comment>
<organism evidence="1 2">
    <name type="scientific">Candidula unifasciata</name>
    <dbReference type="NCBI Taxonomy" id="100452"/>
    <lineage>
        <taxon>Eukaryota</taxon>
        <taxon>Metazoa</taxon>
        <taxon>Spiralia</taxon>
        <taxon>Lophotrochozoa</taxon>
        <taxon>Mollusca</taxon>
        <taxon>Gastropoda</taxon>
        <taxon>Heterobranchia</taxon>
        <taxon>Euthyneura</taxon>
        <taxon>Panpulmonata</taxon>
        <taxon>Eupulmonata</taxon>
        <taxon>Stylommatophora</taxon>
        <taxon>Helicina</taxon>
        <taxon>Helicoidea</taxon>
        <taxon>Geomitridae</taxon>
        <taxon>Candidula</taxon>
    </lineage>
</organism>
<evidence type="ECO:0000313" key="2">
    <source>
        <dbReference type="Proteomes" id="UP000678393"/>
    </source>
</evidence>
<dbReference type="Proteomes" id="UP000678393">
    <property type="component" value="Unassembled WGS sequence"/>
</dbReference>
<sequence length="76" mass="8703">VVFGFLQARDRGCLCWQKKPNYIPDWNKSNFDGVAANFAMQDRKNEESSTQTKIKTHFPQSVTAKCHKCTNTAQHV</sequence>
<proteinExistence type="predicted"/>
<dbReference type="AlphaFoldDB" id="A0A8S3YL64"/>
<accession>A0A8S3YL64</accession>